<gene>
    <name evidence="2" type="ORF">PAC_17293</name>
</gene>
<feature type="compositionally biased region" description="Polar residues" evidence="1">
    <location>
        <begin position="194"/>
        <end position="213"/>
    </location>
</feature>
<dbReference type="AlphaFoldDB" id="A0A1L7XQS1"/>
<dbReference type="Proteomes" id="UP000184330">
    <property type="component" value="Unassembled WGS sequence"/>
</dbReference>
<organism evidence="2 3">
    <name type="scientific">Phialocephala subalpina</name>
    <dbReference type="NCBI Taxonomy" id="576137"/>
    <lineage>
        <taxon>Eukaryota</taxon>
        <taxon>Fungi</taxon>
        <taxon>Dikarya</taxon>
        <taxon>Ascomycota</taxon>
        <taxon>Pezizomycotina</taxon>
        <taxon>Leotiomycetes</taxon>
        <taxon>Helotiales</taxon>
        <taxon>Mollisiaceae</taxon>
        <taxon>Phialocephala</taxon>
        <taxon>Phialocephala fortinii species complex</taxon>
    </lineage>
</organism>
<feature type="compositionally biased region" description="Basic and acidic residues" evidence="1">
    <location>
        <begin position="528"/>
        <end position="549"/>
    </location>
</feature>
<sequence>MVMFVSSNQEATRLLKKIDASESPRSRRLLSNIPWTRMNLNVPIHCYVEPDFCPFVSEPIIRIKHSEKPNLSLGQFINDMNVSVSYPGIQAGEELSLDFNREQRLNGSLGGVSMSPSGSGSSENVVVDICASDSNSSTASTPTKEEKSNVPKKERQWAAQETRGAKNVESGEGSAQAGSKSPLLSHFSKAGFPTPTTSTRPADKGPSTSNSLGPNIPSEIRNGVEETDDEAIVMPHQIDTMLNEDEDTFMTQTNAFNNAQYQPDEGNERPAEPGEIEAERRAVLQVSNITRQQRSSFEDHPLRLVMRHFSPINGPLITPPMGAVGDPIPDPELQAYDEIAELRAMNYPAPPDNRITPGRADASRRAVDDFFTKMRQVKEAEERHGPYRSTSLLEDDWSTPPTPARTVPSGPPAGPPTEPAALSQQRSGPPPNAPTEPKALRQKRSSPPPDAPREPAALRQQRTGGFQYSGPNSLIVAARGSNGLPGSLRGGQRPIQARTTRTSSGPPPNALTAAAASMIAQQRQRAARSKDWNKDKKAKKGSKDDAEKE</sequence>
<evidence type="ECO:0000313" key="3">
    <source>
        <dbReference type="Proteomes" id="UP000184330"/>
    </source>
</evidence>
<evidence type="ECO:0000256" key="1">
    <source>
        <dbReference type="SAM" id="MobiDB-lite"/>
    </source>
</evidence>
<feature type="compositionally biased region" description="Basic and acidic residues" evidence="1">
    <location>
        <begin position="143"/>
        <end position="156"/>
    </location>
</feature>
<feature type="compositionally biased region" description="Polar residues" evidence="1">
    <location>
        <begin position="460"/>
        <end position="472"/>
    </location>
</feature>
<feature type="region of interest" description="Disordered" evidence="1">
    <location>
        <begin position="133"/>
        <end position="230"/>
    </location>
</feature>
<reference evidence="2 3" key="1">
    <citation type="submission" date="2016-03" db="EMBL/GenBank/DDBJ databases">
        <authorList>
            <person name="Ploux O."/>
        </authorList>
    </citation>
    <scope>NUCLEOTIDE SEQUENCE [LARGE SCALE GENOMIC DNA]</scope>
    <source>
        <strain evidence="2 3">UAMH 11012</strain>
    </source>
</reference>
<dbReference type="OrthoDB" id="10682954at2759"/>
<evidence type="ECO:0000313" key="2">
    <source>
        <dbReference type="EMBL" id="CZR67394.1"/>
    </source>
</evidence>
<feature type="compositionally biased region" description="Pro residues" evidence="1">
    <location>
        <begin position="409"/>
        <end position="418"/>
    </location>
</feature>
<keyword evidence="3" id="KW-1185">Reference proteome</keyword>
<dbReference type="EMBL" id="FJOG01000043">
    <property type="protein sequence ID" value="CZR67394.1"/>
    <property type="molecule type" value="Genomic_DNA"/>
</dbReference>
<proteinExistence type="predicted"/>
<feature type="region of interest" description="Disordered" evidence="1">
    <location>
        <begin position="376"/>
        <end position="549"/>
    </location>
</feature>
<name>A0A1L7XQS1_9HELO</name>
<feature type="compositionally biased region" description="Polar residues" evidence="1">
    <location>
        <begin position="133"/>
        <end position="142"/>
    </location>
</feature>
<accession>A0A1L7XQS1</accession>
<feature type="compositionally biased region" description="Basic and acidic residues" evidence="1">
    <location>
        <begin position="376"/>
        <end position="385"/>
    </location>
</feature>
<protein>
    <submittedName>
        <fullName evidence="2">Uncharacterized protein</fullName>
    </submittedName>
</protein>